<keyword evidence="1" id="KW-1133">Transmembrane helix</keyword>
<evidence type="ECO:0000256" key="1">
    <source>
        <dbReference type="SAM" id="Phobius"/>
    </source>
</evidence>
<sequence length="141" mass="15955">MKRKGISLPMNIIILTSFLILITTLISIKSIMLISSINKIPSSNIIHMIIEEIYASNPGTSITLLINEPNSIICNNNTIYFHSYIFEFPDPMNIISNISIEKDLVIINYNIKINEFIIPAGLHSITISKEIDNSVRVYVNF</sequence>
<dbReference type="EMBL" id="RXIH01000033">
    <property type="protein sequence ID" value="RZN55886.1"/>
    <property type="molecule type" value="Genomic_DNA"/>
</dbReference>
<accession>A0A523BDF3</accession>
<comment type="caution">
    <text evidence="3">The sequence shown here is derived from an EMBL/GenBank/DDBJ whole genome shotgun (WGS) entry which is preliminary data.</text>
</comment>
<name>A0A523BDF3_9CREN</name>
<evidence type="ECO:0000313" key="5">
    <source>
        <dbReference type="Proteomes" id="UP000317265"/>
    </source>
</evidence>
<evidence type="ECO:0000313" key="4">
    <source>
        <dbReference type="Proteomes" id="UP000316080"/>
    </source>
</evidence>
<protein>
    <submittedName>
        <fullName evidence="3">Uncharacterized protein</fullName>
    </submittedName>
</protein>
<dbReference type="Proteomes" id="UP000316080">
    <property type="component" value="Unassembled WGS sequence"/>
</dbReference>
<keyword evidence="1" id="KW-0812">Transmembrane</keyword>
<evidence type="ECO:0000313" key="3">
    <source>
        <dbReference type="EMBL" id="TDA38986.1"/>
    </source>
</evidence>
<dbReference type="Proteomes" id="UP000317265">
    <property type="component" value="Unassembled WGS sequence"/>
</dbReference>
<proteinExistence type="predicted"/>
<dbReference type="AlphaFoldDB" id="A0A523BDF3"/>
<keyword evidence="1" id="KW-0472">Membrane</keyword>
<gene>
    <name evidence="3" type="ORF">DSO09_02880</name>
    <name evidence="2" type="ORF">EF809_04145</name>
</gene>
<reference evidence="3 5" key="1">
    <citation type="journal article" date="2019" name="Nat. Microbiol.">
        <title>Expanding anaerobic alkane metabolism in the domain of Archaea.</title>
        <authorList>
            <person name="Wang Y."/>
            <person name="Wegener G."/>
            <person name="Hou J."/>
            <person name="Wang F."/>
            <person name="Xiao X."/>
        </authorList>
    </citation>
    <scope>NUCLEOTIDE SEQUENCE [LARGE SCALE GENOMIC DNA]</scope>
    <source>
        <strain evidence="3">WYZ-LMO11</strain>
    </source>
</reference>
<reference evidence="2 4" key="2">
    <citation type="journal article" date="2019" name="Nat. Microbiol.">
        <title>Wide diversity of methane and short-chain alkane metabolisms in uncultured archaea.</title>
        <authorList>
            <person name="Borrel G."/>
            <person name="Adam P.S."/>
            <person name="McKay L.J."/>
            <person name="Chen L.X."/>
            <person name="Sierra-Garcia I.N."/>
            <person name="Sieber C.M."/>
            <person name="Letourneur Q."/>
            <person name="Ghozlane A."/>
            <person name="Andersen G.L."/>
            <person name="Li W.J."/>
            <person name="Hallam S.J."/>
            <person name="Muyzer G."/>
            <person name="de Oliveira V.M."/>
            <person name="Inskeep W.P."/>
            <person name="Banfield J.F."/>
            <person name="Gribaldo S."/>
        </authorList>
    </citation>
    <scope>NUCLEOTIDE SEQUENCE [LARGE SCALE GENOMIC DNA]</scope>
    <source>
        <strain evidence="2">Verst-YHS</strain>
    </source>
</reference>
<organism evidence="3 5">
    <name type="scientific">Thermoproteota archaeon</name>
    <dbReference type="NCBI Taxonomy" id="2056631"/>
    <lineage>
        <taxon>Archaea</taxon>
        <taxon>Thermoproteota</taxon>
    </lineage>
</organism>
<feature type="transmembrane region" description="Helical" evidence="1">
    <location>
        <begin position="12"/>
        <end position="34"/>
    </location>
</feature>
<evidence type="ECO:0000313" key="2">
    <source>
        <dbReference type="EMBL" id="RZN55886.1"/>
    </source>
</evidence>
<dbReference type="EMBL" id="QNVI01000040">
    <property type="protein sequence ID" value="TDA38986.1"/>
    <property type="molecule type" value="Genomic_DNA"/>
</dbReference>